<dbReference type="GO" id="GO:0004488">
    <property type="term" value="F:methylenetetrahydrofolate dehydrogenase (NADP+) activity"/>
    <property type="evidence" value="ECO:0007669"/>
    <property type="project" value="UniProtKB-EC"/>
</dbReference>
<dbReference type="PRINTS" id="PR00085">
    <property type="entry name" value="THFDHDRGNASE"/>
</dbReference>
<dbReference type="InterPro" id="IPR036291">
    <property type="entry name" value="NAD(P)-bd_dom_sf"/>
</dbReference>
<keyword evidence="7" id="KW-0601">Photorespiration</keyword>
<evidence type="ECO:0000256" key="5">
    <source>
        <dbReference type="ARBA" id="ARBA00022857"/>
    </source>
</evidence>
<dbReference type="InterPro" id="IPR020631">
    <property type="entry name" value="THF_DH/CycHdrlase_NAD-bd_dom"/>
</dbReference>
<reference evidence="15 16" key="1">
    <citation type="submission" date="2024-01" db="EMBL/GenBank/DDBJ databases">
        <title>The complete chloroplast genome sequence of Lithospermum erythrorhizon: insights into the phylogenetic relationship among Boraginaceae species and the maternal lineages of purple gromwells.</title>
        <authorList>
            <person name="Okada T."/>
            <person name="Watanabe K."/>
        </authorList>
    </citation>
    <scope>NUCLEOTIDE SEQUENCE [LARGE SCALE GENOMIC DNA]</scope>
</reference>
<dbReference type="InterPro" id="IPR020630">
    <property type="entry name" value="THF_DH/CycHdrlase_cat_dom"/>
</dbReference>
<sequence>MRGALLVWYRNNVTKKPLDSYSYFRTLMSMNRFIKCPPLTSVDLQELWSPDIINPREPHSPKTNNSAKEKTTSVIEGKAIAKDIKSQIADEINGMKRSIGKVPGLAVIIIGKRSDSDTFVDLKLKACDRVGIASFKAELPEDCTEDELLGVISDFNLNPSVHGVIVQLPLPKHLSEEKVMSAVSAEKDVDGFHPLHIGNLAIRGRDPLFIPCAARCCIELLLRYDVQIMGKKAVVIGRSKIVGLPISLLLQRYNATVTVIHAFTKNPERLTREADIVVADAGIPNLVRGHWLKEGAFVIDMGTNSIKDANCPHGYHLVGDVCFKEAITKVSAITPVPGGVGPITISMLLTNTLDSAKRMYKFS</sequence>
<comment type="function">
    <text evidence="10">Catalyzes the oxidation of 5,10-methylenetetrahydrofolate to 5,10-methenyltetrahydrofolate and then the hydrolysis of 5,10-methenyltetrahydrofolate to 10-formyltetrahydrofolate.</text>
</comment>
<dbReference type="AlphaFoldDB" id="A0AAV3P5K7"/>
<dbReference type="InterPro" id="IPR000672">
    <property type="entry name" value="THF_DH/CycHdrlase"/>
</dbReference>
<dbReference type="FunFam" id="3.40.50.10860:FF:000005">
    <property type="entry name" value="C-1-tetrahydrofolate synthase, cytoplasmic, putative"/>
    <property type="match status" value="1"/>
</dbReference>
<feature type="domain" description="Tetrahydrofolate dehydrogenase/cyclohydrolase catalytic" evidence="13">
    <location>
        <begin position="75"/>
        <end position="190"/>
    </location>
</feature>
<gene>
    <name evidence="15" type="ORF">LIER_06432</name>
</gene>
<dbReference type="GO" id="GO:0009853">
    <property type="term" value="P:photorespiration"/>
    <property type="evidence" value="ECO:0007669"/>
    <property type="project" value="UniProtKB-KW"/>
</dbReference>
<keyword evidence="6" id="KW-0560">Oxidoreductase</keyword>
<evidence type="ECO:0000256" key="4">
    <source>
        <dbReference type="ARBA" id="ARBA00022801"/>
    </source>
</evidence>
<comment type="pathway">
    <text evidence="1">One-carbon metabolism; tetrahydrofolate interconversion.</text>
</comment>
<dbReference type="Pfam" id="PF02882">
    <property type="entry name" value="THF_DHG_CYH_C"/>
    <property type="match status" value="1"/>
</dbReference>
<comment type="caution">
    <text evidence="15">The sequence shown here is derived from an EMBL/GenBank/DDBJ whole genome shotgun (WGS) entry which is preliminary data.</text>
</comment>
<dbReference type="GO" id="GO:0005829">
    <property type="term" value="C:cytosol"/>
    <property type="evidence" value="ECO:0007669"/>
    <property type="project" value="TreeGrafter"/>
</dbReference>
<evidence type="ECO:0000256" key="6">
    <source>
        <dbReference type="ARBA" id="ARBA00023002"/>
    </source>
</evidence>
<evidence type="ECO:0000259" key="13">
    <source>
        <dbReference type="Pfam" id="PF00763"/>
    </source>
</evidence>
<dbReference type="Gene3D" id="3.40.50.720">
    <property type="entry name" value="NAD(P)-binding Rossmann-like Domain"/>
    <property type="match status" value="1"/>
</dbReference>
<evidence type="ECO:0000256" key="11">
    <source>
        <dbReference type="ARBA" id="ARBA00061364"/>
    </source>
</evidence>
<evidence type="ECO:0000256" key="2">
    <source>
        <dbReference type="ARBA" id="ARBA00011738"/>
    </source>
</evidence>
<evidence type="ECO:0000313" key="15">
    <source>
        <dbReference type="EMBL" id="GAA0146498.1"/>
    </source>
</evidence>
<dbReference type="Proteomes" id="UP001454036">
    <property type="component" value="Unassembled WGS sequence"/>
</dbReference>
<keyword evidence="5" id="KW-0521">NADP</keyword>
<protein>
    <submittedName>
        <fullName evidence="15">Metabolite interconversion enzyme</fullName>
    </submittedName>
</protein>
<proteinExistence type="inferred from homology"/>
<accession>A0AAV3P5K7</accession>
<evidence type="ECO:0000256" key="3">
    <source>
        <dbReference type="ARBA" id="ARBA00022563"/>
    </source>
</evidence>
<comment type="subunit">
    <text evidence="2">Homodimer.</text>
</comment>
<dbReference type="GO" id="GO:0035999">
    <property type="term" value="P:tetrahydrofolate interconversion"/>
    <property type="evidence" value="ECO:0007669"/>
    <property type="project" value="TreeGrafter"/>
</dbReference>
<dbReference type="Gene3D" id="3.40.50.10860">
    <property type="entry name" value="Leucine Dehydrogenase, chain A, domain 1"/>
    <property type="match status" value="1"/>
</dbReference>
<dbReference type="PROSITE" id="PS00767">
    <property type="entry name" value="THF_DHG_CYH_2"/>
    <property type="match status" value="1"/>
</dbReference>
<dbReference type="HAMAP" id="MF_01576">
    <property type="entry name" value="THF_DHG_CYH"/>
    <property type="match status" value="1"/>
</dbReference>
<dbReference type="PANTHER" id="PTHR48099">
    <property type="entry name" value="C-1-TETRAHYDROFOLATE SYNTHASE, CYTOPLASMIC-RELATED"/>
    <property type="match status" value="1"/>
</dbReference>
<keyword evidence="16" id="KW-1185">Reference proteome</keyword>
<organism evidence="15 16">
    <name type="scientific">Lithospermum erythrorhizon</name>
    <name type="common">Purple gromwell</name>
    <name type="synonym">Lithospermum officinale var. erythrorhizon</name>
    <dbReference type="NCBI Taxonomy" id="34254"/>
    <lineage>
        <taxon>Eukaryota</taxon>
        <taxon>Viridiplantae</taxon>
        <taxon>Streptophyta</taxon>
        <taxon>Embryophyta</taxon>
        <taxon>Tracheophyta</taxon>
        <taxon>Spermatophyta</taxon>
        <taxon>Magnoliopsida</taxon>
        <taxon>eudicotyledons</taxon>
        <taxon>Gunneridae</taxon>
        <taxon>Pentapetalae</taxon>
        <taxon>asterids</taxon>
        <taxon>lamiids</taxon>
        <taxon>Boraginales</taxon>
        <taxon>Boraginaceae</taxon>
        <taxon>Boraginoideae</taxon>
        <taxon>Lithospermeae</taxon>
        <taxon>Lithospermum</taxon>
    </lineage>
</organism>
<feature type="region of interest" description="Disordered" evidence="12">
    <location>
        <begin position="53"/>
        <end position="72"/>
    </location>
</feature>
<evidence type="ECO:0000256" key="12">
    <source>
        <dbReference type="SAM" id="MobiDB-lite"/>
    </source>
</evidence>
<evidence type="ECO:0000256" key="9">
    <source>
        <dbReference type="ARBA" id="ARBA00052194"/>
    </source>
</evidence>
<dbReference type="GO" id="GO:0004477">
    <property type="term" value="F:methenyltetrahydrofolate cyclohydrolase activity"/>
    <property type="evidence" value="ECO:0007669"/>
    <property type="project" value="TreeGrafter"/>
</dbReference>
<name>A0AAV3P5K7_LITER</name>
<dbReference type="InterPro" id="IPR046346">
    <property type="entry name" value="Aminoacid_DH-like_N_sf"/>
</dbReference>
<evidence type="ECO:0000256" key="7">
    <source>
        <dbReference type="ARBA" id="ARBA00023238"/>
    </source>
</evidence>
<dbReference type="FunFam" id="3.40.50.720:FF:000006">
    <property type="entry name" value="Bifunctional protein FolD"/>
    <property type="match status" value="1"/>
</dbReference>
<dbReference type="Pfam" id="PF00763">
    <property type="entry name" value="THF_DHG_CYH"/>
    <property type="match status" value="1"/>
</dbReference>
<dbReference type="SUPFAM" id="SSF51735">
    <property type="entry name" value="NAD(P)-binding Rossmann-fold domains"/>
    <property type="match status" value="1"/>
</dbReference>
<dbReference type="EMBL" id="BAABME010000939">
    <property type="protein sequence ID" value="GAA0146498.1"/>
    <property type="molecule type" value="Genomic_DNA"/>
</dbReference>
<dbReference type="PANTHER" id="PTHR48099:SF13">
    <property type="entry name" value="METHYLENETETRAHYDROFOLATE DEHYDROGENASE"/>
    <property type="match status" value="1"/>
</dbReference>
<keyword evidence="4" id="KW-0378">Hydrolase</keyword>
<evidence type="ECO:0000313" key="16">
    <source>
        <dbReference type="Proteomes" id="UP001454036"/>
    </source>
</evidence>
<comment type="similarity">
    <text evidence="11">Belongs to the tetrahydrofolate dehydrogenase/cyclohydrolase family.</text>
</comment>
<dbReference type="InterPro" id="IPR020867">
    <property type="entry name" value="THF_DH/CycHdrlase_CS"/>
</dbReference>
<evidence type="ECO:0000256" key="8">
    <source>
        <dbReference type="ARBA" id="ARBA00023268"/>
    </source>
</evidence>
<dbReference type="SUPFAM" id="SSF53223">
    <property type="entry name" value="Aminoacid dehydrogenase-like, N-terminal domain"/>
    <property type="match status" value="1"/>
</dbReference>
<evidence type="ECO:0000256" key="10">
    <source>
        <dbReference type="ARBA" id="ARBA00058319"/>
    </source>
</evidence>
<dbReference type="CDD" id="cd01080">
    <property type="entry name" value="NAD_bind_m-THF_DH_Cyclohyd"/>
    <property type="match status" value="1"/>
</dbReference>
<keyword evidence="3" id="KW-0554">One-carbon metabolism</keyword>
<evidence type="ECO:0000256" key="1">
    <source>
        <dbReference type="ARBA" id="ARBA00004777"/>
    </source>
</evidence>
<feature type="domain" description="Tetrahydrofolate dehydrogenase/cyclohydrolase NAD(P)-binding" evidence="14">
    <location>
        <begin position="211"/>
        <end position="358"/>
    </location>
</feature>
<keyword evidence="8" id="KW-0511">Multifunctional enzyme</keyword>
<evidence type="ECO:0000259" key="14">
    <source>
        <dbReference type="Pfam" id="PF02882"/>
    </source>
</evidence>
<comment type="catalytic activity">
    <reaction evidence="9">
        <text>(6R)-5,10-methylene-5,6,7,8-tetrahydrofolate + NADP(+) = (6R)-5,10-methenyltetrahydrofolate + NADPH</text>
        <dbReference type="Rhea" id="RHEA:22812"/>
        <dbReference type="ChEBI" id="CHEBI:15636"/>
        <dbReference type="ChEBI" id="CHEBI:57455"/>
        <dbReference type="ChEBI" id="CHEBI:57783"/>
        <dbReference type="ChEBI" id="CHEBI:58349"/>
        <dbReference type="EC" id="1.5.1.5"/>
    </reaction>
</comment>